<gene>
    <name evidence="11" type="ORF">N47_E45460</name>
</gene>
<dbReference type="SUPFAM" id="SSF47384">
    <property type="entry name" value="Homodimeric domain of signal transducing histidine kinase"/>
    <property type="match status" value="1"/>
</dbReference>
<dbReference type="InterPro" id="IPR004358">
    <property type="entry name" value="Sig_transdc_His_kin-like_C"/>
</dbReference>
<dbReference type="InterPro" id="IPR035965">
    <property type="entry name" value="PAS-like_dom_sf"/>
</dbReference>
<evidence type="ECO:0000256" key="6">
    <source>
        <dbReference type="ARBA" id="ARBA00022777"/>
    </source>
</evidence>
<dbReference type="PANTHER" id="PTHR43065">
    <property type="entry name" value="SENSOR HISTIDINE KINASE"/>
    <property type="match status" value="1"/>
</dbReference>
<dbReference type="Gene3D" id="3.30.565.10">
    <property type="entry name" value="Histidine kinase-like ATPase, C-terminal domain"/>
    <property type="match status" value="1"/>
</dbReference>
<dbReference type="InterPro" id="IPR013767">
    <property type="entry name" value="PAS_fold"/>
</dbReference>
<dbReference type="InterPro" id="IPR036097">
    <property type="entry name" value="HisK_dim/P_sf"/>
</dbReference>
<sequence length="492" mass="55097">MRSNKENEYLLKAINSFKRKLLVISPDFNVIAINSDSCQSIKHGLIGKPCYKVLFGLDSYCDNCPAVIVLKTKKPALMDKKGMIEQDKMFCLYSYPILSENEIDALVIVDFDFPALEGLEEKLKRSNAFLRNLILSSVDGVIAADMEGKILIFNDAAAKIGGYNIKDVLDNLNIREVYPGSGAKKVMRRLRSDECGGKGKLKSYKTEVLGKNGEIIPISLNASIVYEDEREVATIGFFHDMRDTIKMKKELEKAQIQILQSEKMASLGKLAAGVAHQLNNPLSSITLFTQLVLEEYNLEEGARNDLTRIFKEAQRCRDTVKELLEFARQTRHEMRSHDINTAISRTLFLFENQTLFHNIKIEKDLSPSLPEVYGDIQQLNHVFMNIILNAADAMEGKGKLTIKSYRHPEKDIVVVEISDTGQGIPENILPHIFEPFFTTKEQGKGTGLGLSLAYSILDNHKGKIYAKSVKDKGTTFVIELPAAIPDKGGLTD</sequence>
<dbReference type="InterPro" id="IPR036890">
    <property type="entry name" value="HATPase_C_sf"/>
</dbReference>
<dbReference type="Gene3D" id="1.10.287.130">
    <property type="match status" value="1"/>
</dbReference>
<keyword evidence="8" id="KW-0902">Two-component regulatory system</keyword>
<evidence type="ECO:0000256" key="4">
    <source>
        <dbReference type="ARBA" id="ARBA00022679"/>
    </source>
</evidence>
<dbReference type="Pfam" id="PF02518">
    <property type="entry name" value="HATPase_c"/>
    <property type="match status" value="1"/>
</dbReference>
<feature type="domain" description="PAS" evidence="10">
    <location>
        <begin position="126"/>
        <end position="191"/>
    </location>
</feature>
<evidence type="ECO:0000313" key="11">
    <source>
        <dbReference type="EMBL" id="CBX31034.1"/>
    </source>
</evidence>
<dbReference type="SMART" id="SM00388">
    <property type="entry name" value="HisKA"/>
    <property type="match status" value="1"/>
</dbReference>
<evidence type="ECO:0000256" key="7">
    <source>
        <dbReference type="ARBA" id="ARBA00022840"/>
    </source>
</evidence>
<dbReference type="AlphaFoldDB" id="E1YLQ1"/>
<dbReference type="InterPro" id="IPR005467">
    <property type="entry name" value="His_kinase_dom"/>
</dbReference>
<dbReference type="GO" id="GO:0006355">
    <property type="term" value="P:regulation of DNA-templated transcription"/>
    <property type="evidence" value="ECO:0007669"/>
    <property type="project" value="InterPro"/>
</dbReference>
<dbReference type="InterPro" id="IPR000014">
    <property type="entry name" value="PAS"/>
</dbReference>
<dbReference type="InterPro" id="IPR003594">
    <property type="entry name" value="HATPase_dom"/>
</dbReference>
<dbReference type="SMART" id="SM00387">
    <property type="entry name" value="HATPase_c"/>
    <property type="match status" value="1"/>
</dbReference>
<dbReference type="InterPro" id="IPR003661">
    <property type="entry name" value="HisK_dim/P_dom"/>
</dbReference>
<evidence type="ECO:0000256" key="1">
    <source>
        <dbReference type="ARBA" id="ARBA00000085"/>
    </source>
</evidence>
<dbReference type="GO" id="GO:0000155">
    <property type="term" value="F:phosphorelay sensor kinase activity"/>
    <property type="evidence" value="ECO:0007669"/>
    <property type="project" value="InterPro"/>
</dbReference>
<dbReference type="SMART" id="SM00091">
    <property type="entry name" value="PAS"/>
    <property type="match status" value="1"/>
</dbReference>
<dbReference type="PROSITE" id="PS50109">
    <property type="entry name" value="HIS_KIN"/>
    <property type="match status" value="1"/>
</dbReference>
<dbReference type="EMBL" id="FR695877">
    <property type="protein sequence ID" value="CBX31034.1"/>
    <property type="molecule type" value="Genomic_DNA"/>
</dbReference>
<dbReference type="Pfam" id="PF00512">
    <property type="entry name" value="HisKA"/>
    <property type="match status" value="1"/>
</dbReference>
<evidence type="ECO:0000259" key="9">
    <source>
        <dbReference type="PROSITE" id="PS50109"/>
    </source>
</evidence>
<proteinExistence type="predicted"/>
<evidence type="ECO:0000256" key="2">
    <source>
        <dbReference type="ARBA" id="ARBA00012438"/>
    </source>
</evidence>
<keyword evidence="7" id="KW-0067">ATP-binding</keyword>
<dbReference type="PANTHER" id="PTHR43065:SF42">
    <property type="entry name" value="TWO-COMPONENT SENSOR PPRA"/>
    <property type="match status" value="1"/>
</dbReference>
<dbReference type="Pfam" id="PF00989">
    <property type="entry name" value="PAS"/>
    <property type="match status" value="1"/>
</dbReference>
<comment type="catalytic activity">
    <reaction evidence="1">
        <text>ATP + protein L-histidine = ADP + protein N-phospho-L-histidine.</text>
        <dbReference type="EC" id="2.7.13.3"/>
    </reaction>
</comment>
<dbReference type="SUPFAM" id="SSF55874">
    <property type="entry name" value="ATPase domain of HSP90 chaperone/DNA topoisomerase II/histidine kinase"/>
    <property type="match status" value="1"/>
</dbReference>
<dbReference type="PROSITE" id="PS50112">
    <property type="entry name" value="PAS"/>
    <property type="match status" value="1"/>
</dbReference>
<accession>E1YLQ1</accession>
<keyword evidence="6" id="KW-0418">Kinase</keyword>
<keyword evidence="3" id="KW-0597">Phosphoprotein</keyword>
<dbReference type="GO" id="GO:0005524">
    <property type="term" value="F:ATP binding"/>
    <property type="evidence" value="ECO:0007669"/>
    <property type="project" value="UniProtKB-KW"/>
</dbReference>
<dbReference type="NCBIfam" id="TIGR00229">
    <property type="entry name" value="sensory_box"/>
    <property type="match status" value="1"/>
</dbReference>
<dbReference type="SUPFAM" id="SSF55785">
    <property type="entry name" value="PYP-like sensor domain (PAS domain)"/>
    <property type="match status" value="1"/>
</dbReference>
<reference evidence="11" key="1">
    <citation type="journal article" date="2011" name="Environ. Microbiol.">
        <title>Genomic insights into the metabolic potential of the polycyclic aromatic hydrocarbon degrading sulfate-reducing Deltaproteobacterium N47.</title>
        <authorList>
            <person name="Bergmann F."/>
            <person name="Selesi D."/>
            <person name="Weinmaier T."/>
            <person name="Tischler P."/>
            <person name="Rattei T."/>
            <person name="Meckenstock R.U."/>
        </authorList>
    </citation>
    <scope>NUCLEOTIDE SEQUENCE</scope>
</reference>
<keyword evidence="4" id="KW-0808">Transferase</keyword>
<dbReference type="EC" id="2.7.13.3" evidence="2"/>
<evidence type="ECO:0000256" key="3">
    <source>
        <dbReference type="ARBA" id="ARBA00022553"/>
    </source>
</evidence>
<dbReference type="CDD" id="cd00130">
    <property type="entry name" value="PAS"/>
    <property type="match status" value="1"/>
</dbReference>
<feature type="domain" description="Histidine kinase" evidence="9">
    <location>
        <begin position="273"/>
        <end position="484"/>
    </location>
</feature>
<evidence type="ECO:0000256" key="8">
    <source>
        <dbReference type="ARBA" id="ARBA00023012"/>
    </source>
</evidence>
<evidence type="ECO:0000259" key="10">
    <source>
        <dbReference type="PROSITE" id="PS50112"/>
    </source>
</evidence>
<evidence type="ECO:0000256" key="5">
    <source>
        <dbReference type="ARBA" id="ARBA00022741"/>
    </source>
</evidence>
<dbReference type="Gene3D" id="3.30.450.20">
    <property type="entry name" value="PAS domain"/>
    <property type="match status" value="1"/>
</dbReference>
<organism evidence="11">
    <name type="scientific">uncultured Desulfobacterium sp</name>
    <dbReference type="NCBI Taxonomy" id="201089"/>
    <lineage>
        <taxon>Bacteria</taxon>
        <taxon>Pseudomonadati</taxon>
        <taxon>Thermodesulfobacteriota</taxon>
        <taxon>Desulfobacteria</taxon>
        <taxon>Desulfobacterales</taxon>
        <taxon>Desulfobacteriaceae</taxon>
        <taxon>Desulfobacterium</taxon>
        <taxon>environmental samples</taxon>
    </lineage>
</organism>
<dbReference type="CDD" id="cd00082">
    <property type="entry name" value="HisKA"/>
    <property type="match status" value="1"/>
</dbReference>
<protein>
    <recommendedName>
        <fullName evidence="2">histidine kinase</fullName>
        <ecNumber evidence="2">2.7.13.3</ecNumber>
    </recommendedName>
</protein>
<dbReference type="PRINTS" id="PR00344">
    <property type="entry name" value="BCTRLSENSOR"/>
</dbReference>
<name>E1YLQ1_9BACT</name>
<keyword evidence="5" id="KW-0547">Nucleotide-binding</keyword>